<reference evidence="1" key="2">
    <citation type="submission" date="2021-01" db="UniProtKB">
        <authorList>
            <consortium name="EnsemblPlants"/>
        </authorList>
    </citation>
    <scope>IDENTIFICATION</scope>
</reference>
<dbReference type="EnsemblPlants" id="QL11p011782:mrna">
    <property type="protein sequence ID" value="QL11p011782:mrna:CDS:1"/>
    <property type="gene ID" value="QL11p011782"/>
</dbReference>
<evidence type="ECO:0000313" key="2">
    <source>
        <dbReference type="Proteomes" id="UP000594261"/>
    </source>
</evidence>
<dbReference type="Proteomes" id="UP000594261">
    <property type="component" value="Chromosome 11"/>
</dbReference>
<sequence>MIHQLEFIQTWKTKDYHSLRTRPWVCTAQFGTQMTGPHKGVGSRRTGPMQPSFIATYSGFEIDACEVPGSVAANESAKNRSSSGVKRYWWDEPTWAELN</sequence>
<dbReference type="EMBL" id="LRBV02000011">
    <property type="status" value="NOT_ANNOTATED_CDS"/>
    <property type="molecule type" value="Genomic_DNA"/>
</dbReference>
<dbReference type="AlphaFoldDB" id="A0A7N2MW89"/>
<protein>
    <submittedName>
        <fullName evidence="1">Uncharacterized protein</fullName>
    </submittedName>
</protein>
<reference evidence="1 2" key="1">
    <citation type="journal article" date="2016" name="G3 (Bethesda)">
        <title>First Draft Assembly and Annotation of the Genome of a California Endemic Oak Quercus lobata Nee (Fagaceae).</title>
        <authorList>
            <person name="Sork V.L."/>
            <person name="Fitz-Gibbon S.T."/>
            <person name="Puiu D."/>
            <person name="Crepeau M."/>
            <person name="Gugger P.F."/>
            <person name="Sherman R."/>
            <person name="Stevens K."/>
            <person name="Langley C.H."/>
            <person name="Pellegrini M."/>
            <person name="Salzberg S.L."/>
        </authorList>
    </citation>
    <scope>NUCLEOTIDE SEQUENCE [LARGE SCALE GENOMIC DNA]</scope>
    <source>
        <strain evidence="1 2">cv. SW786</strain>
    </source>
</reference>
<organism evidence="1 2">
    <name type="scientific">Quercus lobata</name>
    <name type="common">Valley oak</name>
    <dbReference type="NCBI Taxonomy" id="97700"/>
    <lineage>
        <taxon>Eukaryota</taxon>
        <taxon>Viridiplantae</taxon>
        <taxon>Streptophyta</taxon>
        <taxon>Embryophyta</taxon>
        <taxon>Tracheophyta</taxon>
        <taxon>Spermatophyta</taxon>
        <taxon>Magnoliopsida</taxon>
        <taxon>eudicotyledons</taxon>
        <taxon>Gunneridae</taxon>
        <taxon>Pentapetalae</taxon>
        <taxon>rosids</taxon>
        <taxon>fabids</taxon>
        <taxon>Fagales</taxon>
        <taxon>Fagaceae</taxon>
        <taxon>Quercus</taxon>
    </lineage>
</organism>
<proteinExistence type="predicted"/>
<dbReference type="InParanoid" id="A0A7N2MW89"/>
<accession>A0A7N2MW89</accession>
<evidence type="ECO:0000313" key="1">
    <source>
        <dbReference type="EnsemblPlants" id="QL11p011782:mrna:CDS:1"/>
    </source>
</evidence>
<name>A0A7N2MW89_QUELO</name>
<dbReference type="Gramene" id="QL11p011782:mrna">
    <property type="protein sequence ID" value="QL11p011782:mrna:CDS:1"/>
    <property type="gene ID" value="QL11p011782"/>
</dbReference>
<keyword evidence="2" id="KW-1185">Reference proteome</keyword>